<dbReference type="RefSeq" id="WP_170855882.1">
    <property type="nucleotide sequence ID" value="NZ_FOVV01000004.1"/>
</dbReference>
<comment type="caution">
    <text evidence="1">The sequence shown here is derived from an EMBL/GenBank/DDBJ whole genome shotgun (WGS) entry which is preliminary data.</text>
</comment>
<evidence type="ECO:0000313" key="1">
    <source>
        <dbReference type="EMBL" id="SFN85687.1"/>
    </source>
</evidence>
<dbReference type="AlphaFoldDB" id="A0AB38BQV7"/>
<sequence length="58" mass="6621">MKNKNSKPAITDQPKKSRAELFFDNIDTEEKLLKSFRKKKSTTLDGLPELNAIKIGRS</sequence>
<dbReference type="Proteomes" id="UP000183083">
    <property type="component" value="Unassembled WGS sequence"/>
</dbReference>
<protein>
    <submittedName>
        <fullName evidence="1">Uncharacterized protein</fullName>
    </submittedName>
</protein>
<accession>A0AB38BQV7</accession>
<organism evidence="1 2">
    <name type="scientific">Pseudomonas syringae</name>
    <dbReference type="NCBI Taxonomy" id="317"/>
    <lineage>
        <taxon>Bacteria</taxon>
        <taxon>Pseudomonadati</taxon>
        <taxon>Pseudomonadota</taxon>
        <taxon>Gammaproteobacteria</taxon>
        <taxon>Pseudomonadales</taxon>
        <taxon>Pseudomonadaceae</taxon>
        <taxon>Pseudomonas</taxon>
    </lineage>
</organism>
<proteinExistence type="predicted"/>
<name>A0AB38BQV7_PSESX</name>
<reference evidence="1 2" key="1">
    <citation type="submission" date="2016-10" db="EMBL/GenBank/DDBJ databases">
        <authorList>
            <person name="Varghese N."/>
            <person name="Submissions S."/>
        </authorList>
    </citation>
    <scope>NUCLEOTIDE SEQUENCE [LARGE SCALE GENOMIC DNA]</scope>
    <source>
        <strain evidence="1 2">BS0292</strain>
    </source>
</reference>
<gene>
    <name evidence="1" type="ORF">SAMN05444065_104148</name>
</gene>
<dbReference type="EMBL" id="FOVV01000004">
    <property type="protein sequence ID" value="SFN85687.1"/>
    <property type="molecule type" value="Genomic_DNA"/>
</dbReference>
<evidence type="ECO:0000313" key="2">
    <source>
        <dbReference type="Proteomes" id="UP000183083"/>
    </source>
</evidence>